<evidence type="ECO:0000256" key="7">
    <source>
        <dbReference type="SAM" id="MobiDB-lite"/>
    </source>
</evidence>
<evidence type="ECO:0000256" key="6">
    <source>
        <dbReference type="PROSITE-ProRule" id="PRU00708"/>
    </source>
</evidence>
<dbReference type="SUPFAM" id="SSF81901">
    <property type="entry name" value="HCP-like"/>
    <property type="match status" value="1"/>
</dbReference>
<dbReference type="Gene3D" id="1.25.40.10">
    <property type="entry name" value="Tetratricopeptide repeat domain"/>
    <property type="match status" value="2"/>
</dbReference>
<dbReference type="AlphaFoldDB" id="A0A7C8ZKW0"/>
<evidence type="ECO:0000256" key="3">
    <source>
        <dbReference type="ARBA" id="ARBA00022737"/>
    </source>
</evidence>
<feature type="repeat" description="PPR" evidence="6">
    <location>
        <begin position="533"/>
        <end position="567"/>
    </location>
</feature>
<dbReference type="PROSITE" id="PS51375">
    <property type="entry name" value="PPR"/>
    <property type="match status" value="2"/>
</dbReference>
<reference evidence="9" key="1">
    <citation type="journal article" date="2013" name="J. Plant Res.">
        <title>Effect of fungi and light on seed germination of three Opuntia species from semiarid lands of central Mexico.</title>
        <authorList>
            <person name="Delgado-Sanchez P."/>
            <person name="Jimenez-Bremont J.F."/>
            <person name="Guerrero-Gonzalez Mde L."/>
            <person name="Flores J."/>
        </authorList>
    </citation>
    <scope>NUCLEOTIDE SEQUENCE</scope>
    <source>
        <tissue evidence="9">Cladode</tissue>
    </source>
</reference>
<evidence type="ECO:0000259" key="8">
    <source>
        <dbReference type="Pfam" id="PF17177"/>
    </source>
</evidence>
<dbReference type="PANTHER" id="PTHR45717">
    <property type="entry name" value="OS12G0527900 PROTEIN"/>
    <property type="match status" value="1"/>
</dbReference>
<evidence type="ECO:0000256" key="1">
    <source>
        <dbReference type="ARBA" id="ARBA00004173"/>
    </source>
</evidence>
<dbReference type="GO" id="GO:0005739">
    <property type="term" value="C:mitochondrion"/>
    <property type="evidence" value="ECO:0007669"/>
    <property type="project" value="UniProtKB-SubCell"/>
</dbReference>
<feature type="domain" description="PROP1-like PPR" evidence="8">
    <location>
        <begin position="424"/>
        <end position="553"/>
    </location>
</feature>
<dbReference type="FunFam" id="1.25.40.10:FF:000744">
    <property type="entry name" value="Pentatricopeptide repeat-containing protein, mitochondrial"/>
    <property type="match status" value="1"/>
</dbReference>
<dbReference type="EMBL" id="GISG01139007">
    <property type="protein sequence ID" value="MBA4644593.1"/>
    <property type="molecule type" value="Transcribed_RNA"/>
</dbReference>
<name>A0A7C8ZKW0_OPUST</name>
<evidence type="ECO:0000256" key="4">
    <source>
        <dbReference type="ARBA" id="ARBA00022946"/>
    </source>
</evidence>
<dbReference type="InterPro" id="IPR033443">
    <property type="entry name" value="PROP1-like_PPR_dom"/>
</dbReference>
<dbReference type="NCBIfam" id="TIGR00756">
    <property type="entry name" value="PPR"/>
    <property type="match status" value="3"/>
</dbReference>
<dbReference type="InterPro" id="IPR002885">
    <property type="entry name" value="PPR_rpt"/>
</dbReference>
<dbReference type="GO" id="GO:0003729">
    <property type="term" value="F:mRNA binding"/>
    <property type="evidence" value="ECO:0007669"/>
    <property type="project" value="UniProtKB-ARBA"/>
</dbReference>
<keyword evidence="4" id="KW-0809">Transit peptide</keyword>
<dbReference type="InterPro" id="IPR011990">
    <property type="entry name" value="TPR-like_helical_dom_sf"/>
</dbReference>
<dbReference type="PANTHER" id="PTHR45717:SF15">
    <property type="entry name" value="AGL218WP"/>
    <property type="match status" value="1"/>
</dbReference>
<proteinExistence type="inferred from homology"/>
<sequence>MWALRRASANSVSAHGLNLAAFRACAALGTFSSHAEDKSSNPEQTNCILDGWLSSKRCYHAVRTPSRFSVGSQSFSSRAGAKSGGEEEDDLEEGFSELETPEVTEATGVRDVEDDSTSVSESELSGDENLEEVLESELMEDTEMDAAKTESKKKRGLSDLCKLIMDESGPSISDSLDKYVADGKELSQSDIYDTLLNLRRRKMFGKALQFSEWVDNKKLIDFTERFYASRVDLIAKVRGLQKAENYIETIPESYRKEVVYRTLLANCVAVTNVKKAEEVFNKMKDLDFPLTAFACNQLLLLYKRTDKKKIADVLLMMEKENVKPTLFTYQLLIDTKGQSRDMVGMDQVVETMKAEGIELNFRLQATLARHYAAAGLKEKAEAILKDIEGDNLEANRWKCTILLPIYADIGRADEVERLWKACESKARNQEYLAAIESFGKLKNVAEAEVVFDKMSKAVKKLSPRQYTVMLKVYADNKMLNKGKELLKQMGDSGCHIGPLTWDALVKLYVDAGEVEKADSILQKAAQQNSQRPLFSSYMLILDQYAKRGDIHNAEKIFHRMRQAGYVSRARPFHGLLQAYINAKAPAYGIRERMKADNIIPNRGLAAQLALVDAFKKTAVSDLLD</sequence>
<evidence type="ECO:0000256" key="2">
    <source>
        <dbReference type="ARBA" id="ARBA00007626"/>
    </source>
</evidence>
<dbReference type="Pfam" id="PF17177">
    <property type="entry name" value="PPR_long"/>
    <property type="match status" value="2"/>
</dbReference>
<accession>A0A7C8ZKW0</accession>
<feature type="compositionally biased region" description="Acidic residues" evidence="7">
    <location>
        <begin position="86"/>
        <end position="102"/>
    </location>
</feature>
<keyword evidence="5" id="KW-0496">Mitochondrion</keyword>
<feature type="region of interest" description="Disordered" evidence="7">
    <location>
        <begin position="70"/>
        <end position="130"/>
    </location>
</feature>
<dbReference type="FunFam" id="1.25.40.10:FF:000394">
    <property type="entry name" value="Pentatricopeptide repeat-containing protein, mitochondrial"/>
    <property type="match status" value="1"/>
</dbReference>
<comment type="subcellular location">
    <subcellularLocation>
        <location evidence="1">Mitochondrion</location>
    </subcellularLocation>
</comment>
<keyword evidence="3" id="KW-0677">Repeat</keyword>
<organism evidence="9">
    <name type="scientific">Opuntia streptacantha</name>
    <name type="common">Prickly pear cactus</name>
    <name type="synonym">Opuntia cardona</name>
    <dbReference type="NCBI Taxonomy" id="393608"/>
    <lineage>
        <taxon>Eukaryota</taxon>
        <taxon>Viridiplantae</taxon>
        <taxon>Streptophyta</taxon>
        <taxon>Embryophyta</taxon>
        <taxon>Tracheophyta</taxon>
        <taxon>Spermatophyta</taxon>
        <taxon>Magnoliopsida</taxon>
        <taxon>eudicotyledons</taxon>
        <taxon>Gunneridae</taxon>
        <taxon>Pentapetalae</taxon>
        <taxon>Caryophyllales</taxon>
        <taxon>Cactineae</taxon>
        <taxon>Cactaceae</taxon>
        <taxon>Opuntioideae</taxon>
        <taxon>Opuntia</taxon>
    </lineage>
</organism>
<protein>
    <recommendedName>
        <fullName evidence="8">PROP1-like PPR domain-containing protein</fullName>
    </recommendedName>
</protein>
<feature type="domain" description="PROP1-like PPR" evidence="8">
    <location>
        <begin position="257"/>
        <end position="417"/>
    </location>
</feature>
<comment type="similarity">
    <text evidence="2">Belongs to the PPR family. P subfamily.</text>
</comment>
<feature type="repeat" description="PPR" evidence="6">
    <location>
        <begin position="462"/>
        <end position="496"/>
    </location>
</feature>
<evidence type="ECO:0000313" key="9">
    <source>
        <dbReference type="EMBL" id="MBA4644593.1"/>
    </source>
</evidence>
<reference evidence="9" key="2">
    <citation type="submission" date="2020-07" db="EMBL/GenBank/DDBJ databases">
        <authorList>
            <person name="Vera ALvarez R."/>
            <person name="Arias-Moreno D.M."/>
            <person name="Jimenez-Jacinto V."/>
            <person name="Jimenez-Bremont J.F."/>
            <person name="Swaminathan K."/>
            <person name="Moose S.P."/>
            <person name="Guerrero-Gonzalez M.L."/>
            <person name="Marino-Ramirez L."/>
            <person name="Landsman D."/>
            <person name="Rodriguez-Kessler M."/>
            <person name="Delgado-Sanchez P."/>
        </authorList>
    </citation>
    <scope>NUCLEOTIDE SEQUENCE</scope>
    <source>
        <tissue evidence="9">Cladode</tissue>
    </source>
</reference>
<evidence type="ECO:0000256" key="5">
    <source>
        <dbReference type="ARBA" id="ARBA00023128"/>
    </source>
</evidence>